<dbReference type="EMBL" id="JXJN01006030">
    <property type="status" value="NOT_ANNOTATED_CDS"/>
    <property type="molecule type" value="Genomic_DNA"/>
</dbReference>
<dbReference type="PANTHER" id="PTHR46599:SF3">
    <property type="entry name" value="PIGGYBAC TRANSPOSABLE ELEMENT-DERIVED PROTEIN 4"/>
    <property type="match status" value="1"/>
</dbReference>
<evidence type="ECO:0000313" key="3">
    <source>
        <dbReference type="EnsemblMetazoa" id="GPPI013418-PA"/>
    </source>
</evidence>
<feature type="compositionally biased region" description="Acidic residues" evidence="1">
    <location>
        <begin position="22"/>
        <end position="35"/>
    </location>
</feature>
<dbReference type="VEuPathDB" id="VectorBase:GPPI013418"/>
<reference evidence="4" key="1">
    <citation type="submission" date="2015-01" db="EMBL/GenBank/DDBJ databases">
        <authorList>
            <person name="Aksoy S."/>
            <person name="Warren W."/>
            <person name="Wilson R.K."/>
        </authorList>
    </citation>
    <scope>NUCLEOTIDE SEQUENCE [LARGE SCALE GENOMIC DNA]</scope>
    <source>
        <strain evidence="4">IAEA</strain>
    </source>
</reference>
<dbReference type="InterPro" id="IPR029526">
    <property type="entry name" value="PGBD"/>
</dbReference>
<name>A0A1B0AYY6_9MUSC</name>
<dbReference type="Proteomes" id="UP000092460">
    <property type="component" value="Unassembled WGS sequence"/>
</dbReference>
<reference evidence="3" key="2">
    <citation type="submission" date="2020-05" db="UniProtKB">
        <authorList>
            <consortium name="EnsemblMetazoa"/>
        </authorList>
    </citation>
    <scope>IDENTIFICATION</scope>
    <source>
        <strain evidence="3">IAEA</strain>
    </source>
</reference>
<sequence length="277" mass="31190">MAKRHSIFLTEEEIRHAMAELSDTDDNEAELEDNQSDCSESGVNAAEINSDVDDELSLSSGDEYVAEEGVDPTIYLGKDGMEWRSTPYSQQHSAHLIREDIHTVRLPPGKHIDCTLDAFSLFFDKEITDMIVKYTNIEGQRVAADKWKRTDPIEVRAFIGLVINAGLKKGGIKIDVNNKNKSTINTFYNTTKVGVNLLDQMAQSFTARRKTNRWPNVLFYNLVDDMVVPHIQRRSIRHLSKHAVAGINDVLDHTSASMDVKTQTDDTGMGNIFILTF</sequence>
<protein>
    <recommendedName>
        <fullName evidence="2">PiggyBac transposable element-derived protein domain-containing protein</fullName>
    </recommendedName>
</protein>
<proteinExistence type="predicted"/>
<evidence type="ECO:0000259" key="2">
    <source>
        <dbReference type="Pfam" id="PF13843"/>
    </source>
</evidence>
<feature type="domain" description="PiggyBac transposable element-derived protein" evidence="2">
    <location>
        <begin position="117"/>
        <end position="169"/>
    </location>
</feature>
<dbReference type="PANTHER" id="PTHR46599">
    <property type="entry name" value="PIGGYBAC TRANSPOSABLE ELEMENT-DERIVED PROTEIN 4"/>
    <property type="match status" value="1"/>
</dbReference>
<evidence type="ECO:0000256" key="1">
    <source>
        <dbReference type="SAM" id="MobiDB-lite"/>
    </source>
</evidence>
<evidence type="ECO:0000313" key="4">
    <source>
        <dbReference type="Proteomes" id="UP000092460"/>
    </source>
</evidence>
<keyword evidence="4" id="KW-1185">Reference proteome</keyword>
<dbReference type="STRING" id="67801.A0A1B0AYY6"/>
<organism evidence="3 4">
    <name type="scientific">Glossina palpalis gambiensis</name>
    <dbReference type="NCBI Taxonomy" id="67801"/>
    <lineage>
        <taxon>Eukaryota</taxon>
        <taxon>Metazoa</taxon>
        <taxon>Ecdysozoa</taxon>
        <taxon>Arthropoda</taxon>
        <taxon>Hexapoda</taxon>
        <taxon>Insecta</taxon>
        <taxon>Pterygota</taxon>
        <taxon>Neoptera</taxon>
        <taxon>Endopterygota</taxon>
        <taxon>Diptera</taxon>
        <taxon>Brachycera</taxon>
        <taxon>Muscomorpha</taxon>
        <taxon>Hippoboscoidea</taxon>
        <taxon>Glossinidae</taxon>
        <taxon>Glossina</taxon>
    </lineage>
</organism>
<accession>A0A1B0AYY6</accession>
<feature type="region of interest" description="Disordered" evidence="1">
    <location>
        <begin position="20"/>
        <end position="42"/>
    </location>
</feature>
<dbReference type="EnsemblMetazoa" id="GPPI013418-RA">
    <property type="protein sequence ID" value="GPPI013418-PA"/>
    <property type="gene ID" value="GPPI013418"/>
</dbReference>
<dbReference type="Pfam" id="PF13843">
    <property type="entry name" value="DDE_Tnp_1_7"/>
    <property type="match status" value="1"/>
</dbReference>
<dbReference type="AlphaFoldDB" id="A0A1B0AYY6"/>